<dbReference type="EMBL" id="BKCJ010003905">
    <property type="protein sequence ID" value="GEU57864.1"/>
    <property type="molecule type" value="Genomic_DNA"/>
</dbReference>
<comment type="caution">
    <text evidence="1">The sequence shown here is derived from an EMBL/GenBank/DDBJ whole genome shotgun (WGS) entry which is preliminary data.</text>
</comment>
<evidence type="ECO:0000313" key="1">
    <source>
        <dbReference type="EMBL" id="GEU57864.1"/>
    </source>
</evidence>
<reference evidence="1" key="1">
    <citation type="journal article" date="2019" name="Sci. Rep.">
        <title>Draft genome of Tanacetum cinerariifolium, the natural source of mosquito coil.</title>
        <authorList>
            <person name="Yamashiro T."/>
            <person name="Shiraishi A."/>
            <person name="Satake H."/>
            <person name="Nakayama K."/>
        </authorList>
    </citation>
    <scope>NUCLEOTIDE SEQUENCE</scope>
</reference>
<accession>A0A6L2LCD3</accession>
<proteinExistence type="predicted"/>
<protein>
    <recommendedName>
        <fullName evidence="2">Reverse transcriptase domain-containing protein</fullName>
    </recommendedName>
</protein>
<gene>
    <name evidence="1" type="ORF">Tci_029842</name>
</gene>
<dbReference type="AlphaFoldDB" id="A0A6L2LCD3"/>
<evidence type="ECO:0008006" key="2">
    <source>
        <dbReference type="Google" id="ProtNLM"/>
    </source>
</evidence>
<sequence>MSHMLRRNAESATSVETNMPSIRRIDASQYVVSNLQNRNLFSMSKKTTLPSSNRLNDDYWDELKETDGEKDLEAHYTNAKPLGKALPRKEKDLRSFTLPRFIKNVCFNRALAYLGESNVLVGIDKFSFPVYFIILDILEDFKTPLIIGRPFLSTAHFKTPLNIGIKGCYYVTLSHMLRRNLGDSLSRKGYDDSFLRYKRLLHNPLGVLHRKVPWTLHFDAFLVQIPCLLLKCSLGS</sequence>
<name>A0A6L2LCD3_TANCI</name>
<dbReference type="PANTHER" id="PTHR33067">
    <property type="entry name" value="RNA-DIRECTED DNA POLYMERASE-RELATED"/>
    <property type="match status" value="1"/>
</dbReference>
<organism evidence="1">
    <name type="scientific">Tanacetum cinerariifolium</name>
    <name type="common">Dalmatian daisy</name>
    <name type="synonym">Chrysanthemum cinerariifolium</name>
    <dbReference type="NCBI Taxonomy" id="118510"/>
    <lineage>
        <taxon>Eukaryota</taxon>
        <taxon>Viridiplantae</taxon>
        <taxon>Streptophyta</taxon>
        <taxon>Embryophyta</taxon>
        <taxon>Tracheophyta</taxon>
        <taxon>Spermatophyta</taxon>
        <taxon>Magnoliopsida</taxon>
        <taxon>eudicotyledons</taxon>
        <taxon>Gunneridae</taxon>
        <taxon>Pentapetalae</taxon>
        <taxon>asterids</taxon>
        <taxon>campanulids</taxon>
        <taxon>Asterales</taxon>
        <taxon>Asteraceae</taxon>
        <taxon>Asteroideae</taxon>
        <taxon>Anthemideae</taxon>
        <taxon>Anthemidinae</taxon>
        <taxon>Tanacetum</taxon>
    </lineage>
</organism>